<name>A0ABT5MEI5_9BURK</name>
<comment type="caution">
    <text evidence="4">The sequence shown here is derived from an EMBL/GenBank/DDBJ whole genome shotgun (WGS) entry which is preliminary data.</text>
</comment>
<keyword evidence="1" id="KW-0808">Transferase</keyword>
<dbReference type="PANTHER" id="PTHR46401">
    <property type="entry name" value="GLYCOSYLTRANSFERASE WBBK-RELATED"/>
    <property type="match status" value="1"/>
</dbReference>
<reference evidence="4 5" key="1">
    <citation type="submission" date="2023-02" db="EMBL/GenBank/DDBJ databases">
        <title>Bacterial whole genome sequence for Curvibacter sp. HBC28.</title>
        <authorList>
            <person name="Le V."/>
            <person name="Ko S.-R."/>
            <person name="Ahn C.-Y."/>
            <person name="Oh H.-M."/>
        </authorList>
    </citation>
    <scope>NUCLEOTIDE SEQUENCE [LARGE SCALE GENOMIC DNA]</scope>
    <source>
        <strain evidence="4 5">HBC28</strain>
    </source>
</reference>
<organism evidence="4 5">
    <name type="scientific">Curvibacter microcysteis</name>
    <dbReference type="NCBI Taxonomy" id="3026419"/>
    <lineage>
        <taxon>Bacteria</taxon>
        <taxon>Pseudomonadati</taxon>
        <taxon>Pseudomonadota</taxon>
        <taxon>Betaproteobacteria</taxon>
        <taxon>Burkholderiales</taxon>
        <taxon>Comamonadaceae</taxon>
        <taxon>Curvibacter</taxon>
    </lineage>
</organism>
<feature type="domain" description="Glycosyl transferase family 1" evidence="2">
    <location>
        <begin position="200"/>
        <end position="351"/>
    </location>
</feature>
<sequence length="398" mass="42795">MSRDALRIALLTHSTNPRGGVVHCLELADALMAQGHAVTVHAPGVPGQPLFRACRAAVRILPVPGSGRSLREVVQARIHSFVQGLSEAGRAEFDVFHAHDGIGANALLALRRQGLVGAYVRTVHHVDAGFGDPVVDAWETQSICQANRLVCVSESWAPKLRERFQRDAQVIHNGVDLRRFSAVPTPRDADLARRLGLGPGPVYLMVGGIEARKNTVGALQAFIQLRARVPTAQLLIAGGASLLDHSPYRQRFEQLLAQSNLPTGPGQPVVLTGVLADADMPALYRLATALLFPSLLEGFGLAIVEAMASGRPVIVSRQAPFTDFLGPDDALWVDPHSAPSMAEALLQVLFQGTARALSERGWQLAHRFDWAAAARAHAELYAGLAQDAPRPPFQPTFC</sequence>
<evidence type="ECO:0000313" key="4">
    <source>
        <dbReference type="EMBL" id="MDD0814307.1"/>
    </source>
</evidence>
<dbReference type="InterPro" id="IPR001296">
    <property type="entry name" value="Glyco_trans_1"/>
</dbReference>
<keyword evidence="5" id="KW-1185">Reference proteome</keyword>
<dbReference type="RefSeq" id="WP_273925927.1">
    <property type="nucleotide sequence ID" value="NZ_JAQSIO010000002.1"/>
</dbReference>
<dbReference type="SUPFAM" id="SSF53756">
    <property type="entry name" value="UDP-Glycosyltransferase/glycogen phosphorylase"/>
    <property type="match status" value="1"/>
</dbReference>
<dbReference type="Proteomes" id="UP001528672">
    <property type="component" value="Unassembled WGS sequence"/>
</dbReference>
<dbReference type="InterPro" id="IPR023986">
    <property type="entry name" value="GlycosylTfrase_MSMEG0565"/>
</dbReference>
<evidence type="ECO:0000256" key="1">
    <source>
        <dbReference type="ARBA" id="ARBA00022679"/>
    </source>
</evidence>
<dbReference type="Gene3D" id="3.40.50.2000">
    <property type="entry name" value="Glycogen Phosphorylase B"/>
    <property type="match status" value="2"/>
</dbReference>
<dbReference type="PANTHER" id="PTHR46401:SF2">
    <property type="entry name" value="GLYCOSYLTRANSFERASE WBBK-RELATED"/>
    <property type="match status" value="1"/>
</dbReference>
<dbReference type="CDD" id="cd03801">
    <property type="entry name" value="GT4_PimA-like"/>
    <property type="match status" value="1"/>
</dbReference>
<accession>A0ABT5MEI5</accession>
<proteinExistence type="predicted"/>
<gene>
    <name evidence="4" type="ORF">PSQ39_06655</name>
</gene>
<evidence type="ECO:0000259" key="2">
    <source>
        <dbReference type="Pfam" id="PF00534"/>
    </source>
</evidence>
<dbReference type="Pfam" id="PF00534">
    <property type="entry name" value="Glycos_transf_1"/>
    <property type="match status" value="1"/>
</dbReference>
<dbReference type="EMBL" id="JAQSIO010000002">
    <property type="protein sequence ID" value="MDD0814307.1"/>
    <property type="molecule type" value="Genomic_DNA"/>
</dbReference>
<protein>
    <submittedName>
        <fullName evidence="4">MSMEG_0565 family glycosyltransferase</fullName>
    </submittedName>
</protein>
<evidence type="ECO:0000259" key="3">
    <source>
        <dbReference type="Pfam" id="PF13439"/>
    </source>
</evidence>
<dbReference type="InterPro" id="IPR028098">
    <property type="entry name" value="Glyco_trans_4-like_N"/>
</dbReference>
<dbReference type="Pfam" id="PF13439">
    <property type="entry name" value="Glyco_transf_4"/>
    <property type="match status" value="1"/>
</dbReference>
<feature type="domain" description="Glycosyltransferase subfamily 4-like N-terminal" evidence="3">
    <location>
        <begin position="18"/>
        <end position="179"/>
    </location>
</feature>
<evidence type="ECO:0000313" key="5">
    <source>
        <dbReference type="Proteomes" id="UP001528672"/>
    </source>
</evidence>
<dbReference type="NCBIfam" id="TIGR04047">
    <property type="entry name" value="MSMEG_0565_glyc"/>
    <property type="match status" value="1"/>
</dbReference>